<reference evidence="1 2" key="1">
    <citation type="submission" date="2024-05" db="EMBL/GenBank/DDBJ databases">
        <authorList>
            <person name="Liu Q."/>
            <person name="Xin Y.-H."/>
        </authorList>
    </citation>
    <scope>NUCLEOTIDE SEQUENCE [LARGE SCALE GENOMIC DNA]</scope>
    <source>
        <strain evidence="1 2">CGMCC 1.10181</strain>
    </source>
</reference>
<evidence type="ECO:0008006" key="3">
    <source>
        <dbReference type="Google" id="ProtNLM"/>
    </source>
</evidence>
<gene>
    <name evidence="1" type="ORF">ABC974_28440</name>
</gene>
<evidence type="ECO:0000313" key="2">
    <source>
        <dbReference type="Proteomes" id="UP001419910"/>
    </source>
</evidence>
<comment type="caution">
    <text evidence="1">The sequence shown here is derived from an EMBL/GenBank/DDBJ whole genome shotgun (WGS) entry which is preliminary data.</text>
</comment>
<proteinExistence type="predicted"/>
<dbReference type="EMBL" id="JBDIME010000054">
    <property type="protein sequence ID" value="MEN2793579.1"/>
    <property type="molecule type" value="Genomic_DNA"/>
</dbReference>
<evidence type="ECO:0000313" key="1">
    <source>
        <dbReference type="EMBL" id="MEN2793579.1"/>
    </source>
</evidence>
<sequence length="171" mass="17898">MKPAIATALLLIAGCSGSDKKAETSTNQAAPVGLEAAAIEAGVIPDPNNSDITGLYARDTDRVCVVPSATAFRLGVFVDYGDQQSCGGSGVVTRVGEKLHVEFDQAEGCSFEARFEGDRIVFPGRLPDACQKLCQRRASLAGLEVSRLSDSVSEASTLRDSRGKLLCSSGE</sequence>
<protein>
    <recommendedName>
        <fullName evidence="3">Lipoprotein</fullName>
    </recommendedName>
</protein>
<accession>A0ABU9YCP2</accession>
<dbReference type="RefSeq" id="WP_343892797.1">
    <property type="nucleotide sequence ID" value="NZ_BAAAEH010000064.1"/>
</dbReference>
<organism evidence="1 2">
    <name type="scientific">Sphingomonas oligophenolica</name>
    <dbReference type="NCBI Taxonomy" id="301154"/>
    <lineage>
        <taxon>Bacteria</taxon>
        <taxon>Pseudomonadati</taxon>
        <taxon>Pseudomonadota</taxon>
        <taxon>Alphaproteobacteria</taxon>
        <taxon>Sphingomonadales</taxon>
        <taxon>Sphingomonadaceae</taxon>
        <taxon>Sphingomonas</taxon>
    </lineage>
</organism>
<dbReference type="PROSITE" id="PS51257">
    <property type="entry name" value="PROKAR_LIPOPROTEIN"/>
    <property type="match status" value="1"/>
</dbReference>
<dbReference type="Proteomes" id="UP001419910">
    <property type="component" value="Unassembled WGS sequence"/>
</dbReference>
<keyword evidence="2" id="KW-1185">Reference proteome</keyword>
<name>A0ABU9YCP2_9SPHN</name>